<name>A0A6A6H4G0_VIRVR</name>
<feature type="transmembrane region" description="Helical" evidence="2">
    <location>
        <begin position="110"/>
        <end position="131"/>
    </location>
</feature>
<feature type="compositionally biased region" description="Low complexity" evidence="1">
    <location>
        <begin position="9"/>
        <end position="28"/>
    </location>
</feature>
<evidence type="ECO:0000256" key="1">
    <source>
        <dbReference type="SAM" id="MobiDB-lite"/>
    </source>
</evidence>
<dbReference type="PANTHER" id="PTHR28003:SF1">
    <property type="entry name" value="NUCLEOPORIN POM34"/>
    <property type="match status" value="1"/>
</dbReference>
<organism evidence="3 4">
    <name type="scientific">Viridothelium virens</name>
    <name type="common">Speckled blister lichen</name>
    <name type="synonym">Trypethelium virens</name>
    <dbReference type="NCBI Taxonomy" id="1048519"/>
    <lineage>
        <taxon>Eukaryota</taxon>
        <taxon>Fungi</taxon>
        <taxon>Dikarya</taxon>
        <taxon>Ascomycota</taxon>
        <taxon>Pezizomycotina</taxon>
        <taxon>Dothideomycetes</taxon>
        <taxon>Dothideomycetes incertae sedis</taxon>
        <taxon>Trypetheliales</taxon>
        <taxon>Trypetheliaceae</taxon>
        <taxon>Viridothelium</taxon>
    </lineage>
</organism>
<dbReference type="EMBL" id="ML991812">
    <property type="protein sequence ID" value="KAF2232787.1"/>
    <property type="molecule type" value="Genomic_DNA"/>
</dbReference>
<keyword evidence="2" id="KW-1133">Transmembrane helix</keyword>
<dbReference type="OrthoDB" id="429932at2759"/>
<dbReference type="InterPro" id="IPR012578">
    <property type="entry name" value="Nucl_pore_cmplx"/>
</dbReference>
<dbReference type="GO" id="GO:0070762">
    <property type="term" value="C:nuclear pore transmembrane ring"/>
    <property type="evidence" value="ECO:0007669"/>
    <property type="project" value="TreeGrafter"/>
</dbReference>
<dbReference type="GO" id="GO:0030474">
    <property type="term" value="P:spindle pole body duplication"/>
    <property type="evidence" value="ECO:0007669"/>
    <property type="project" value="TreeGrafter"/>
</dbReference>
<keyword evidence="2" id="KW-0812">Transmembrane</keyword>
<keyword evidence="2" id="KW-0472">Membrane</keyword>
<protein>
    <recommendedName>
        <fullName evidence="5">Nuclear pore complex component</fullName>
    </recommendedName>
</protein>
<accession>A0A6A6H4G0</accession>
<feature type="compositionally biased region" description="Low complexity" evidence="1">
    <location>
        <begin position="230"/>
        <end position="242"/>
    </location>
</feature>
<evidence type="ECO:0000313" key="4">
    <source>
        <dbReference type="Proteomes" id="UP000800092"/>
    </source>
</evidence>
<dbReference type="GO" id="GO:0005640">
    <property type="term" value="C:nuclear outer membrane"/>
    <property type="evidence" value="ECO:0007669"/>
    <property type="project" value="TreeGrafter"/>
</dbReference>
<feature type="compositionally biased region" description="Polar residues" evidence="1">
    <location>
        <begin position="154"/>
        <end position="166"/>
    </location>
</feature>
<proteinExistence type="predicted"/>
<dbReference type="Pfam" id="PF08058">
    <property type="entry name" value="NPCC"/>
    <property type="match status" value="1"/>
</dbReference>
<evidence type="ECO:0000256" key="2">
    <source>
        <dbReference type="SAM" id="Phobius"/>
    </source>
</evidence>
<reference evidence="3" key="1">
    <citation type="journal article" date="2020" name="Stud. Mycol.">
        <title>101 Dothideomycetes genomes: a test case for predicting lifestyles and emergence of pathogens.</title>
        <authorList>
            <person name="Haridas S."/>
            <person name="Albert R."/>
            <person name="Binder M."/>
            <person name="Bloem J."/>
            <person name="Labutti K."/>
            <person name="Salamov A."/>
            <person name="Andreopoulos B."/>
            <person name="Baker S."/>
            <person name="Barry K."/>
            <person name="Bills G."/>
            <person name="Bluhm B."/>
            <person name="Cannon C."/>
            <person name="Castanera R."/>
            <person name="Culley D."/>
            <person name="Daum C."/>
            <person name="Ezra D."/>
            <person name="Gonzalez J."/>
            <person name="Henrissat B."/>
            <person name="Kuo A."/>
            <person name="Liang C."/>
            <person name="Lipzen A."/>
            <person name="Lutzoni F."/>
            <person name="Magnuson J."/>
            <person name="Mondo S."/>
            <person name="Nolan M."/>
            <person name="Ohm R."/>
            <person name="Pangilinan J."/>
            <person name="Park H.-J."/>
            <person name="Ramirez L."/>
            <person name="Alfaro M."/>
            <person name="Sun H."/>
            <person name="Tritt A."/>
            <person name="Yoshinaga Y."/>
            <person name="Zwiers L.-H."/>
            <person name="Turgeon B."/>
            <person name="Goodwin S."/>
            <person name="Spatafora J."/>
            <person name="Crous P."/>
            <person name="Grigoriev I."/>
        </authorList>
    </citation>
    <scope>NUCLEOTIDE SEQUENCE</scope>
    <source>
        <strain evidence="3">Tuck. ex Michener</strain>
    </source>
</reference>
<keyword evidence="4" id="KW-1185">Reference proteome</keyword>
<feature type="region of interest" description="Disordered" evidence="1">
    <location>
        <begin position="150"/>
        <end position="284"/>
    </location>
</feature>
<dbReference type="PANTHER" id="PTHR28003">
    <property type="entry name" value="NUCLEOPORIN POM34"/>
    <property type="match status" value="1"/>
</dbReference>
<dbReference type="Proteomes" id="UP000800092">
    <property type="component" value="Unassembled WGS sequence"/>
</dbReference>
<gene>
    <name evidence="3" type="ORF">EV356DRAFT_534302</name>
</gene>
<dbReference type="GO" id="GO:0006606">
    <property type="term" value="P:protein import into nucleus"/>
    <property type="evidence" value="ECO:0007669"/>
    <property type="project" value="TreeGrafter"/>
</dbReference>
<feature type="compositionally biased region" description="Low complexity" evidence="1">
    <location>
        <begin position="185"/>
        <end position="204"/>
    </location>
</feature>
<feature type="compositionally biased region" description="Polar residues" evidence="1">
    <location>
        <begin position="248"/>
        <end position="259"/>
    </location>
</feature>
<feature type="region of interest" description="Disordered" evidence="1">
    <location>
        <begin position="1"/>
        <end position="52"/>
    </location>
</feature>
<feature type="compositionally biased region" description="Polar residues" evidence="1">
    <location>
        <begin position="29"/>
        <end position="45"/>
    </location>
</feature>
<feature type="transmembrane region" description="Helical" evidence="2">
    <location>
        <begin position="71"/>
        <end position="89"/>
    </location>
</feature>
<sequence length="284" mass="30645">MSQNVQLRSSSQPPVSTTSGPSSLPTTPQDSSKQSRAATPASTPGTWKHPRMDEIAARQSASTFTDKNVNIVTWNALALLSSFVLNRVIRRIMPFFFEGFTKSLSPYGGYVLWFCRLVLLYNIVLAASPLMRPKDNLSDIPLTPTQRKLLGLAPNSTPETPGSQYITPPRFPRSTPRSSERATVGSSMSGRSSPRGGSPSGSPYSPVPSPLLQKAVNGSATRRLSYGTPSPLSSSRVASDSSLDQARLPSTPTPSSGSRASVPLNNRWLYERGRSSPSRNSLYT</sequence>
<evidence type="ECO:0000313" key="3">
    <source>
        <dbReference type="EMBL" id="KAF2232787.1"/>
    </source>
</evidence>
<dbReference type="AlphaFoldDB" id="A0A6A6H4G0"/>
<feature type="compositionally biased region" description="Polar residues" evidence="1">
    <location>
        <begin position="275"/>
        <end position="284"/>
    </location>
</feature>
<evidence type="ECO:0008006" key="5">
    <source>
        <dbReference type="Google" id="ProtNLM"/>
    </source>
</evidence>